<dbReference type="Gene3D" id="3.40.50.1820">
    <property type="entry name" value="alpha/beta hydrolase"/>
    <property type="match status" value="1"/>
</dbReference>
<protein>
    <submittedName>
        <fullName evidence="2">Lipase family protein</fullName>
    </submittedName>
</protein>
<dbReference type="InterPro" id="IPR051218">
    <property type="entry name" value="Sec_MonoDiacylglyc_Lipase"/>
</dbReference>
<dbReference type="PANTHER" id="PTHR45856:SF24">
    <property type="entry name" value="FUNGAL LIPASE-LIKE DOMAIN-CONTAINING PROTEIN"/>
    <property type="match status" value="1"/>
</dbReference>
<dbReference type="PANTHER" id="PTHR45856">
    <property type="entry name" value="ALPHA/BETA-HYDROLASES SUPERFAMILY PROTEIN"/>
    <property type="match status" value="1"/>
</dbReference>
<keyword evidence="3" id="KW-1185">Reference proteome</keyword>
<dbReference type="InterPro" id="IPR002921">
    <property type="entry name" value="Fungal_lipase-type"/>
</dbReference>
<comment type="caution">
    <text evidence="2">The sequence shown here is derived from an EMBL/GenBank/DDBJ whole genome shotgun (WGS) entry which is preliminary data.</text>
</comment>
<evidence type="ECO:0000313" key="2">
    <source>
        <dbReference type="EMBL" id="MFD2312461.1"/>
    </source>
</evidence>
<dbReference type="EMBL" id="JBHUJD010000045">
    <property type="protein sequence ID" value="MFD2312461.1"/>
    <property type="molecule type" value="Genomic_DNA"/>
</dbReference>
<dbReference type="Proteomes" id="UP001597425">
    <property type="component" value="Unassembled WGS sequence"/>
</dbReference>
<dbReference type="CDD" id="cd00519">
    <property type="entry name" value="Lipase_3"/>
    <property type="match status" value="1"/>
</dbReference>
<evidence type="ECO:0000313" key="3">
    <source>
        <dbReference type="Proteomes" id="UP001597425"/>
    </source>
</evidence>
<reference evidence="3" key="1">
    <citation type="journal article" date="2019" name="Int. J. Syst. Evol. Microbiol.">
        <title>The Global Catalogue of Microorganisms (GCM) 10K type strain sequencing project: providing services to taxonomists for standard genome sequencing and annotation.</title>
        <authorList>
            <consortium name="The Broad Institute Genomics Platform"/>
            <consortium name="The Broad Institute Genome Sequencing Center for Infectious Disease"/>
            <person name="Wu L."/>
            <person name="Ma J."/>
        </authorList>
    </citation>
    <scope>NUCLEOTIDE SEQUENCE [LARGE SCALE GENOMIC DNA]</scope>
    <source>
        <strain evidence="3">KCTC 12848</strain>
    </source>
</reference>
<feature type="domain" description="Fungal lipase-type" evidence="1">
    <location>
        <begin position="141"/>
        <end position="264"/>
    </location>
</feature>
<evidence type="ECO:0000259" key="1">
    <source>
        <dbReference type="Pfam" id="PF01764"/>
    </source>
</evidence>
<dbReference type="RefSeq" id="WP_265723574.1">
    <property type="nucleotide sequence ID" value="NZ_JAPIVK010000059.1"/>
</dbReference>
<gene>
    <name evidence="2" type="ORF">ACFSKX_18750</name>
</gene>
<proteinExistence type="predicted"/>
<dbReference type="SUPFAM" id="SSF53474">
    <property type="entry name" value="alpha/beta-Hydrolases"/>
    <property type="match status" value="1"/>
</dbReference>
<dbReference type="Pfam" id="PF01764">
    <property type="entry name" value="Lipase_3"/>
    <property type="match status" value="1"/>
</dbReference>
<name>A0ABW5EFS2_9GAMM</name>
<accession>A0ABW5EFS2</accession>
<sequence length="369" mass="40710">MDDSTTPITTNPSVISPSPEDHLFTQEMLARRTPSHRLAYSDRTAWLMACMAQLAYIRFNPPFFGKSQEEKFHKAIDRLLSNKKLSIFTELIEKLSYDAEREKGILTSELNGLNFKLEKLFDSKETGTQAFLASTDKFLILAFRGTETTSVKDIRSDIKANKVPCATEGMVHQGFKESYESVAGNIQKAIDEPEHAGKSLLIAGHSLGGALATVAAKRLKCKAGIAACYTFGSPSVGSAEWITPLKTPVYRIVNAADAVTLLPPGSVTISVLAKVCSFIPRFGKSLSKGLMDKFGGYLHTGDMRYLTNCAPGDYQDVQLLPAVTFFYRLFGFLNKNPIKSKPLTDHSIATYRKKLGIVAQKRNKNTLSY</sequence>
<organism evidence="2 3">
    <name type="scientific">Microbulbifer halophilus</name>
    <dbReference type="NCBI Taxonomy" id="453963"/>
    <lineage>
        <taxon>Bacteria</taxon>
        <taxon>Pseudomonadati</taxon>
        <taxon>Pseudomonadota</taxon>
        <taxon>Gammaproteobacteria</taxon>
        <taxon>Cellvibrionales</taxon>
        <taxon>Microbulbiferaceae</taxon>
        <taxon>Microbulbifer</taxon>
    </lineage>
</organism>
<dbReference type="InterPro" id="IPR029058">
    <property type="entry name" value="AB_hydrolase_fold"/>
</dbReference>